<dbReference type="InterPro" id="IPR052517">
    <property type="entry name" value="GlcG_carb_metab_protein"/>
</dbReference>
<dbReference type="SUPFAM" id="SSF143744">
    <property type="entry name" value="GlcG-like"/>
    <property type="match status" value="1"/>
</dbReference>
<evidence type="ECO:0000313" key="1">
    <source>
        <dbReference type="EMBL" id="MBB4236852.1"/>
    </source>
</evidence>
<organism evidence="1 2">
    <name type="scientific">Rhizobium esperanzae</name>
    <dbReference type="NCBI Taxonomy" id="1967781"/>
    <lineage>
        <taxon>Bacteria</taxon>
        <taxon>Pseudomonadati</taxon>
        <taxon>Pseudomonadota</taxon>
        <taxon>Alphaproteobacteria</taxon>
        <taxon>Hyphomicrobiales</taxon>
        <taxon>Rhizobiaceae</taxon>
        <taxon>Rhizobium/Agrobacterium group</taxon>
        <taxon>Rhizobium</taxon>
    </lineage>
</organism>
<dbReference type="Pfam" id="PF03928">
    <property type="entry name" value="HbpS-like"/>
    <property type="match status" value="1"/>
</dbReference>
<sequence length="138" mass="13951">MMSTTVPLLLLSDARQMIERSIAAAGALDVACSIAIVDASGHLLSFVRQDGAMAGSAELAIDKAFTAQIFNNRTEVLGALAQPGAELYGIQHSHGGRIVIFGGGIPIRFEGRAIGAIGVSGGTVAEDIAIAEAGSSAS</sequence>
<dbReference type="EMBL" id="JACIFY010000012">
    <property type="protein sequence ID" value="MBB4236852.1"/>
    <property type="molecule type" value="Genomic_DNA"/>
</dbReference>
<dbReference type="PANTHER" id="PTHR34309:SF1">
    <property type="entry name" value="PROTEIN GLCG"/>
    <property type="match status" value="1"/>
</dbReference>
<evidence type="ECO:0000313" key="2">
    <source>
        <dbReference type="Proteomes" id="UP000540909"/>
    </source>
</evidence>
<name>A0A7W6R535_9HYPH</name>
<dbReference type="Gene3D" id="3.30.450.150">
    <property type="entry name" value="Haem-degrading domain"/>
    <property type="match status" value="1"/>
</dbReference>
<comment type="caution">
    <text evidence="1">The sequence shown here is derived from an EMBL/GenBank/DDBJ whole genome shotgun (WGS) entry which is preliminary data.</text>
</comment>
<gene>
    <name evidence="1" type="ORF">GGD57_003448</name>
</gene>
<dbReference type="RefSeq" id="WP_246713666.1">
    <property type="nucleotide sequence ID" value="NZ_JACIFY010000012.1"/>
</dbReference>
<dbReference type="InterPro" id="IPR005624">
    <property type="entry name" value="PduO/GlcC-like"/>
</dbReference>
<dbReference type="InterPro" id="IPR038084">
    <property type="entry name" value="PduO/GlcC-like_sf"/>
</dbReference>
<proteinExistence type="predicted"/>
<protein>
    <submittedName>
        <fullName evidence="1">Uncharacterized protein GlcG (DUF336 family)</fullName>
    </submittedName>
</protein>
<dbReference type="PANTHER" id="PTHR34309">
    <property type="entry name" value="SLR1406 PROTEIN"/>
    <property type="match status" value="1"/>
</dbReference>
<dbReference type="Proteomes" id="UP000540909">
    <property type="component" value="Unassembled WGS sequence"/>
</dbReference>
<accession>A0A7W6R535</accession>
<dbReference type="AlphaFoldDB" id="A0A7W6R535"/>
<reference evidence="1 2" key="1">
    <citation type="submission" date="2020-08" db="EMBL/GenBank/DDBJ databases">
        <title>Genomic Encyclopedia of Type Strains, Phase IV (KMG-V): Genome sequencing to study the core and pangenomes of soil and plant-associated prokaryotes.</title>
        <authorList>
            <person name="Whitman W."/>
        </authorList>
    </citation>
    <scope>NUCLEOTIDE SEQUENCE [LARGE SCALE GENOMIC DNA]</scope>
    <source>
        <strain evidence="1 2">SEMIA 4089</strain>
    </source>
</reference>